<keyword evidence="3" id="KW-1185">Reference proteome</keyword>
<dbReference type="SUPFAM" id="SSF52266">
    <property type="entry name" value="SGNH hydrolase"/>
    <property type="match status" value="1"/>
</dbReference>
<dbReference type="PANTHER" id="PTHR14209:SF19">
    <property type="entry name" value="ISOAMYL ACETATE-HYDROLYZING ESTERASE 1 HOMOLOG"/>
    <property type="match status" value="1"/>
</dbReference>
<protein>
    <submittedName>
        <fullName evidence="2">Isoamyl acetate-hydrolyzing esterase 1</fullName>
    </submittedName>
</protein>
<reference evidence="2" key="1">
    <citation type="submission" date="2021-12" db="EMBL/GenBank/DDBJ databases">
        <authorList>
            <person name="Zaccaron A."/>
            <person name="Stergiopoulos I."/>
        </authorList>
    </citation>
    <scope>NUCLEOTIDE SEQUENCE</scope>
    <source>
        <strain evidence="2">Race5_Kim</strain>
    </source>
</reference>
<dbReference type="OrthoDB" id="671439at2759"/>
<dbReference type="EMBL" id="CP090167">
    <property type="protein sequence ID" value="UJO17502.1"/>
    <property type="molecule type" value="Genomic_DNA"/>
</dbReference>
<dbReference type="PANTHER" id="PTHR14209">
    <property type="entry name" value="ISOAMYL ACETATE-HYDROLYZING ESTERASE 1"/>
    <property type="match status" value="1"/>
</dbReference>
<evidence type="ECO:0000313" key="3">
    <source>
        <dbReference type="Proteomes" id="UP000756132"/>
    </source>
</evidence>
<dbReference type="InterPro" id="IPR036514">
    <property type="entry name" value="SGNH_hydro_sf"/>
</dbReference>
<dbReference type="InterPro" id="IPR013830">
    <property type="entry name" value="SGNH_hydro"/>
</dbReference>
<evidence type="ECO:0000313" key="2">
    <source>
        <dbReference type="EMBL" id="UJO17502.1"/>
    </source>
</evidence>
<dbReference type="RefSeq" id="XP_047761868.1">
    <property type="nucleotide sequence ID" value="XM_047905629.1"/>
</dbReference>
<accession>A0A9Q8LHH9</accession>
<dbReference type="Proteomes" id="UP000756132">
    <property type="component" value="Chromosome 5"/>
</dbReference>
<dbReference type="AlphaFoldDB" id="A0A9Q8LHH9"/>
<organism evidence="2 3">
    <name type="scientific">Passalora fulva</name>
    <name type="common">Tomato leaf mold</name>
    <name type="synonym">Cladosporium fulvum</name>
    <dbReference type="NCBI Taxonomy" id="5499"/>
    <lineage>
        <taxon>Eukaryota</taxon>
        <taxon>Fungi</taxon>
        <taxon>Dikarya</taxon>
        <taxon>Ascomycota</taxon>
        <taxon>Pezizomycotina</taxon>
        <taxon>Dothideomycetes</taxon>
        <taxon>Dothideomycetidae</taxon>
        <taxon>Mycosphaerellales</taxon>
        <taxon>Mycosphaerellaceae</taxon>
        <taxon>Fulvia</taxon>
    </lineage>
</organism>
<dbReference type="InterPro" id="IPR045136">
    <property type="entry name" value="Iah1-like"/>
</dbReference>
<reference evidence="2" key="2">
    <citation type="journal article" date="2022" name="Microb. Genom.">
        <title>A chromosome-scale genome assembly of the tomato pathogen Cladosporium fulvum reveals a compartmentalized genome architecture and the presence of a dispensable chromosome.</title>
        <authorList>
            <person name="Zaccaron A.Z."/>
            <person name="Chen L.H."/>
            <person name="Samaras A."/>
            <person name="Stergiopoulos I."/>
        </authorList>
    </citation>
    <scope>NUCLEOTIDE SEQUENCE</scope>
    <source>
        <strain evidence="2">Race5_Kim</strain>
    </source>
</reference>
<evidence type="ECO:0000259" key="1">
    <source>
        <dbReference type="Pfam" id="PF13472"/>
    </source>
</evidence>
<sequence length="267" mass="30208">MVQQHFNMDQFVLFGDSITQHSFSQERGFAFGAELCNSYVRRLDVVNRGFSGYNTRQALQVLPHALPDPKCARMRFLTFFFGANDARLPETPGGPQQHIPLEVYKENTIAMITHRNVSAHEDVRLILITPPAVDERKCLENDQRNNPDFPDVIRRKASVTATYAEAIRDIGSQYDVQVLDLWTAMIIRAGGNPADTEPVGSIDVPCNEILQSFVHDGLHLSPTGYEILYDEMMALISERWPDQMPDKLSFVLPAWDNPEAWHAHGSL</sequence>
<dbReference type="GeneID" id="71986359"/>
<proteinExistence type="predicted"/>
<name>A0A9Q8LHH9_PASFU</name>
<dbReference type="KEGG" id="ffu:CLAFUR5_06481"/>
<gene>
    <name evidence="2" type="ORF">CLAFUR5_06481</name>
</gene>
<dbReference type="CDD" id="cd01838">
    <property type="entry name" value="Isoamyl_acetate_hydrolase_like"/>
    <property type="match status" value="1"/>
</dbReference>
<feature type="domain" description="SGNH hydrolase-type esterase" evidence="1">
    <location>
        <begin position="13"/>
        <end position="227"/>
    </location>
</feature>
<dbReference type="Gene3D" id="3.40.50.1110">
    <property type="entry name" value="SGNH hydrolase"/>
    <property type="match status" value="1"/>
</dbReference>
<dbReference type="Pfam" id="PF13472">
    <property type="entry name" value="Lipase_GDSL_2"/>
    <property type="match status" value="1"/>
</dbReference>